<keyword evidence="8 16" id="KW-0378">Hydrolase</keyword>
<dbReference type="SMART" id="SM00936">
    <property type="entry name" value="PBP5_C"/>
    <property type="match status" value="1"/>
</dbReference>
<keyword evidence="10" id="KW-0573">Peptidoglycan synthesis</keyword>
<keyword evidence="14" id="KW-0472">Membrane</keyword>
<reference evidence="17" key="1">
    <citation type="journal article" date="2019" name="Int. J. Syst. Evol. Microbiol.">
        <title>The Global Catalogue of Microorganisms (GCM) 10K type strain sequencing project: providing services to taxonomists for standard genome sequencing and annotation.</title>
        <authorList>
            <consortium name="The Broad Institute Genomics Platform"/>
            <consortium name="The Broad Institute Genome Sequencing Center for Infectious Disease"/>
            <person name="Wu L."/>
            <person name="Ma J."/>
        </authorList>
    </citation>
    <scope>NUCLEOTIDE SEQUENCE [LARGE SCALE GENOMIC DNA]</scope>
    <source>
        <strain evidence="17">CCUG 56607</strain>
    </source>
</reference>
<dbReference type="PANTHER" id="PTHR21581">
    <property type="entry name" value="D-ALANYL-D-ALANINE CARBOXYPEPTIDASE"/>
    <property type="match status" value="1"/>
</dbReference>
<dbReference type="InterPro" id="IPR001967">
    <property type="entry name" value="Peptidase_S11_N"/>
</dbReference>
<dbReference type="InterPro" id="IPR015956">
    <property type="entry name" value="Peniciliin-bd_prot_C_sf"/>
</dbReference>
<evidence type="ECO:0000256" key="14">
    <source>
        <dbReference type="SAM" id="Phobius"/>
    </source>
</evidence>
<keyword evidence="14" id="KW-1133">Transmembrane helix</keyword>
<dbReference type="RefSeq" id="WP_386059205.1">
    <property type="nucleotide sequence ID" value="NZ_JBHTKL010000005.1"/>
</dbReference>
<evidence type="ECO:0000256" key="11">
    <source>
        <dbReference type="ARBA" id="ARBA00023316"/>
    </source>
</evidence>
<evidence type="ECO:0000256" key="8">
    <source>
        <dbReference type="ARBA" id="ARBA00022801"/>
    </source>
</evidence>
<dbReference type="Gene3D" id="3.40.710.10">
    <property type="entry name" value="DD-peptidase/beta-lactamase superfamily"/>
    <property type="match status" value="1"/>
</dbReference>
<dbReference type="InterPro" id="IPR037167">
    <property type="entry name" value="Peptidase_S11_C_sf"/>
</dbReference>
<evidence type="ECO:0000256" key="1">
    <source>
        <dbReference type="ARBA" id="ARBA00003217"/>
    </source>
</evidence>
<keyword evidence="5" id="KW-0121">Carboxypeptidase</keyword>
<dbReference type="PANTHER" id="PTHR21581:SF11">
    <property type="entry name" value="D-ALANYL-D-ALANINE CARBOXYPEPTIDASE DACA"/>
    <property type="match status" value="1"/>
</dbReference>
<dbReference type="SUPFAM" id="SSF69189">
    <property type="entry name" value="Penicillin-binding protein associated domain"/>
    <property type="match status" value="1"/>
</dbReference>
<organism evidence="16 17">
    <name type="scientific">Thalassobacillus hwangdonensis</name>
    <dbReference type="NCBI Taxonomy" id="546108"/>
    <lineage>
        <taxon>Bacteria</taxon>
        <taxon>Bacillati</taxon>
        <taxon>Bacillota</taxon>
        <taxon>Bacilli</taxon>
        <taxon>Bacillales</taxon>
        <taxon>Bacillaceae</taxon>
        <taxon>Thalassobacillus</taxon>
    </lineage>
</organism>
<accession>A0ABW3KZX4</accession>
<evidence type="ECO:0000259" key="15">
    <source>
        <dbReference type="SMART" id="SM00936"/>
    </source>
</evidence>
<name>A0ABW3KZX4_9BACI</name>
<dbReference type="Proteomes" id="UP001596990">
    <property type="component" value="Unassembled WGS sequence"/>
</dbReference>
<comment type="pathway">
    <text evidence="2">Cell wall biogenesis; peptidoglycan biosynthesis.</text>
</comment>
<evidence type="ECO:0000256" key="9">
    <source>
        <dbReference type="ARBA" id="ARBA00022960"/>
    </source>
</evidence>
<dbReference type="PRINTS" id="PR00725">
    <property type="entry name" value="DADACBPTASE1"/>
</dbReference>
<dbReference type="InterPro" id="IPR012907">
    <property type="entry name" value="Peptidase_S11_C"/>
</dbReference>
<keyword evidence="11" id="KW-0961">Cell wall biogenesis/degradation</keyword>
<evidence type="ECO:0000313" key="16">
    <source>
        <dbReference type="EMBL" id="MFD1019396.1"/>
    </source>
</evidence>
<keyword evidence="7" id="KW-0732">Signal</keyword>
<dbReference type="Gene3D" id="2.60.410.10">
    <property type="entry name" value="D-Ala-D-Ala carboxypeptidase, C-terminal domain"/>
    <property type="match status" value="1"/>
</dbReference>
<evidence type="ECO:0000256" key="2">
    <source>
        <dbReference type="ARBA" id="ARBA00004752"/>
    </source>
</evidence>
<dbReference type="InterPro" id="IPR012338">
    <property type="entry name" value="Beta-lactam/transpept-like"/>
</dbReference>
<feature type="transmembrane region" description="Helical" evidence="14">
    <location>
        <begin position="7"/>
        <end position="24"/>
    </location>
</feature>
<comment type="similarity">
    <text evidence="3 13">Belongs to the peptidase S11 family.</text>
</comment>
<comment type="catalytic activity">
    <reaction evidence="12">
        <text>Preferential cleavage: (Ac)2-L-Lys-D-Ala-|-D-Ala. Also transpeptidation of peptidyl-alanyl moieties that are N-acyl substituents of D-alanine.</text>
        <dbReference type="EC" id="3.4.16.4"/>
    </reaction>
</comment>
<dbReference type="GO" id="GO:0016787">
    <property type="term" value="F:hydrolase activity"/>
    <property type="evidence" value="ECO:0007669"/>
    <property type="project" value="UniProtKB-KW"/>
</dbReference>
<gene>
    <name evidence="16" type="ORF">ACFQ2J_09465</name>
</gene>
<evidence type="ECO:0000256" key="7">
    <source>
        <dbReference type="ARBA" id="ARBA00022729"/>
    </source>
</evidence>
<evidence type="ECO:0000256" key="6">
    <source>
        <dbReference type="ARBA" id="ARBA00022670"/>
    </source>
</evidence>
<dbReference type="Pfam" id="PF00768">
    <property type="entry name" value="Peptidase_S11"/>
    <property type="match status" value="1"/>
</dbReference>
<proteinExistence type="inferred from homology"/>
<dbReference type="InterPro" id="IPR018044">
    <property type="entry name" value="Peptidase_S11"/>
</dbReference>
<keyword evidence="17" id="KW-1185">Reference proteome</keyword>
<keyword evidence="9" id="KW-0133">Cell shape</keyword>
<evidence type="ECO:0000313" key="17">
    <source>
        <dbReference type="Proteomes" id="UP001596990"/>
    </source>
</evidence>
<dbReference type="EC" id="3.4.16.4" evidence="4"/>
<keyword evidence="6" id="KW-0645">Protease</keyword>
<keyword evidence="14" id="KW-0812">Transmembrane</keyword>
<evidence type="ECO:0000256" key="3">
    <source>
        <dbReference type="ARBA" id="ARBA00007164"/>
    </source>
</evidence>
<evidence type="ECO:0000256" key="4">
    <source>
        <dbReference type="ARBA" id="ARBA00012448"/>
    </source>
</evidence>
<evidence type="ECO:0000256" key="13">
    <source>
        <dbReference type="RuleBase" id="RU004016"/>
    </source>
</evidence>
<dbReference type="Pfam" id="PF07943">
    <property type="entry name" value="PBP5_C"/>
    <property type="match status" value="1"/>
</dbReference>
<dbReference type="EMBL" id="JBHTKL010000005">
    <property type="protein sequence ID" value="MFD1019396.1"/>
    <property type="molecule type" value="Genomic_DNA"/>
</dbReference>
<evidence type="ECO:0000256" key="5">
    <source>
        <dbReference type="ARBA" id="ARBA00022645"/>
    </source>
</evidence>
<protein>
    <recommendedName>
        <fullName evidence="4">serine-type D-Ala-D-Ala carboxypeptidase</fullName>
        <ecNumber evidence="4">3.4.16.4</ecNumber>
    </recommendedName>
</protein>
<comment type="function">
    <text evidence="1">Removes C-terminal D-alanyl residues from sugar-peptide cell wall precursors.</text>
</comment>
<comment type="caution">
    <text evidence="16">The sequence shown here is derived from an EMBL/GenBank/DDBJ whole genome shotgun (WGS) entry which is preliminary data.</text>
</comment>
<evidence type="ECO:0000256" key="12">
    <source>
        <dbReference type="ARBA" id="ARBA00034000"/>
    </source>
</evidence>
<evidence type="ECO:0000256" key="10">
    <source>
        <dbReference type="ARBA" id="ARBA00022984"/>
    </source>
</evidence>
<dbReference type="SUPFAM" id="SSF56601">
    <property type="entry name" value="beta-lactamase/transpeptidase-like"/>
    <property type="match status" value="1"/>
</dbReference>
<sequence>MKQKIQAALIVVMAFMISFTTFFVQPEHTYAQVDLGAKSAILVDAETGKILFEKEADMTLPPASMTKMMTEYLVLEAIEEGKISWDTTTQISDYPYSISANPSFSGIGLTQNKDYTVRELYEAMAIISDNATTIALAELIAGSEGEFVKMMNEKAEEMGLPDYQFVNSTGLENADLGQNVPEGTSPDGINQMSARTTALLAYHLVKDYPEALEISSQKEIKFEGHQDQNLNWMLPEMPGHLAAFGFQGMEGLKTGYTDMAGYCFTGTAERDGQRLISVVMKTDSKEDRFQQTRTLMEYGFTQFETKELYPEGFQLEDEETAAVDKGKEDEVEVSTATALKTVMKKGEDDQYSIEYKWAEDKLNKSGELTAPIKKGDKVGTAQLVYNGEESYGNIFDNKTGTQSVDLVADETVEKNNWFMLMLGAVGDFFSNIFTSAVDTVKGWF</sequence>
<feature type="domain" description="Peptidase S11 D-Ala-D-Ala carboxypeptidase A C-terminal" evidence="15">
    <location>
        <begin position="303"/>
        <end position="414"/>
    </location>
</feature>